<protein>
    <submittedName>
        <fullName evidence="1">Uncharacterized protein</fullName>
    </submittedName>
</protein>
<comment type="caution">
    <text evidence="1">The sequence shown here is derived from an EMBL/GenBank/DDBJ whole genome shotgun (WGS) entry which is preliminary data.</text>
</comment>
<dbReference type="Proteomes" id="UP000712600">
    <property type="component" value="Unassembled WGS sequence"/>
</dbReference>
<name>A0A8S9P043_BRACR</name>
<evidence type="ECO:0000313" key="2">
    <source>
        <dbReference type="Proteomes" id="UP000712600"/>
    </source>
</evidence>
<accession>A0A8S9P043</accession>
<reference evidence="1" key="1">
    <citation type="submission" date="2019-12" db="EMBL/GenBank/DDBJ databases">
        <title>Genome sequencing and annotation of Brassica cretica.</title>
        <authorList>
            <person name="Studholme D.J."/>
            <person name="Sarris P."/>
        </authorList>
    </citation>
    <scope>NUCLEOTIDE SEQUENCE</scope>
    <source>
        <strain evidence="1">PFS-109/04</strain>
        <tissue evidence="1">Leaf</tissue>
    </source>
</reference>
<organism evidence="1 2">
    <name type="scientific">Brassica cretica</name>
    <name type="common">Mustard</name>
    <dbReference type="NCBI Taxonomy" id="69181"/>
    <lineage>
        <taxon>Eukaryota</taxon>
        <taxon>Viridiplantae</taxon>
        <taxon>Streptophyta</taxon>
        <taxon>Embryophyta</taxon>
        <taxon>Tracheophyta</taxon>
        <taxon>Spermatophyta</taxon>
        <taxon>Magnoliopsida</taxon>
        <taxon>eudicotyledons</taxon>
        <taxon>Gunneridae</taxon>
        <taxon>Pentapetalae</taxon>
        <taxon>rosids</taxon>
        <taxon>malvids</taxon>
        <taxon>Brassicales</taxon>
        <taxon>Brassicaceae</taxon>
        <taxon>Brassiceae</taxon>
        <taxon>Brassica</taxon>
    </lineage>
</organism>
<sequence length="235" mass="26843">MLLEIHFVCVLGRYVATELGLCVACAWLVRGPMAILEPVRGRFGNVPVAFGQLVFSGSIEIRKRFYRKARCKDFFTKITLRKNVHADFYGLSDIDSVVTDFDPNMERDKIGAAPYDGSLRTLVEGITPFVVRLGVKVLMTSFPARPLWSSLYVEVIRRVAADGILYGWISEDARILAKRQILGSRIRVFDTMPRDVRDQCVGFRARPRSNHGFRGCDDYFDLHFPYRFRPDSIPL</sequence>
<gene>
    <name evidence="1" type="ORF">F2Q69_00007242</name>
</gene>
<proteinExistence type="predicted"/>
<dbReference type="AlphaFoldDB" id="A0A8S9P043"/>
<evidence type="ECO:0000313" key="1">
    <source>
        <dbReference type="EMBL" id="KAF3506453.1"/>
    </source>
</evidence>
<dbReference type="EMBL" id="QGKX02001521">
    <property type="protein sequence ID" value="KAF3506453.1"/>
    <property type="molecule type" value="Genomic_DNA"/>
</dbReference>